<reference evidence="5 6" key="1">
    <citation type="submission" date="2017-08" db="EMBL/GenBank/DDBJ databases">
        <title>Infants hospitalized years apart are colonized by the same room-sourced microbial strains.</title>
        <authorList>
            <person name="Brooks B."/>
            <person name="Olm M.R."/>
            <person name="Firek B.A."/>
            <person name="Baker R."/>
            <person name="Thomas B.C."/>
            <person name="Morowitz M.J."/>
            <person name="Banfield J.F."/>
        </authorList>
    </citation>
    <scope>NUCLEOTIDE SEQUENCE [LARGE SCALE GENOMIC DNA]</scope>
    <source>
        <strain evidence="5">S2_005_003_R2_41</strain>
    </source>
</reference>
<dbReference type="Proteomes" id="UP000249135">
    <property type="component" value="Unassembled WGS sequence"/>
</dbReference>
<name>A0A2W5RYX7_VARPD</name>
<dbReference type="InterPro" id="IPR050204">
    <property type="entry name" value="AraC_XylS_family_regulators"/>
</dbReference>
<evidence type="ECO:0000313" key="5">
    <source>
        <dbReference type="EMBL" id="PZQ75717.1"/>
    </source>
</evidence>
<dbReference type="Pfam" id="PF12833">
    <property type="entry name" value="HTH_18"/>
    <property type="match status" value="1"/>
</dbReference>
<dbReference type="Pfam" id="PF20240">
    <property type="entry name" value="DUF6597"/>
    <property type="match status" value="1"/>
</dbReference>
<keyword evidence="3" id="KW-0804">Transcription</keyword>
<dbReference type="AlphaFoldDB" id="A0A2W5RYX7"/>
<evidence type="ECO:0000256" key="3">
    <source>
        <dbReference type="ARBA" id="ARBA00023163"/>
    </source>
</evidence>
<organism evidence="5 6">
    <name type="scientific">Variovorax paradoxus</name>
    <dbReference type="NCBI Taxonomy" id="34073"/>
    <lineage>
        <taxon>Bacteria</taxon>
        <taxon>Pseudomonadati</taxon>
        <taxon>Pseudomonadota</taxon>
        <taxon>Betaproteobacteria</taxon>
        <taxon>Burkholderiales</taxon>
        <taxon>Comamonadaceae</taxon>
        <taxon>Variovorax</taxon>
    </lineage>
</organism>
<sequence>MPALRRLVAQVWSHEAAQQVPGACASREHVIPTGSTHVVLRIGGPPIRTYDDATDLRGHRLGHAVVGGARSAYHVRELSGPAASVGVVLRPGASQVLLGVPESALAGHHTPLELLVGEGVVDALLGRLHAGSCAQQRLALVEQWLVSRSLGRAPALHPALAEALSRSVQRVESVRGMVEAGGMSHRHWIALFRHSTGLLPREWLRLRRFARAIEWASQPSLGWADVAAASGFADQAHLANTFRTVAGVSPSEWRRSVDPAAPNHVPMRR</sequence>
<dbReference type="InterPro" id="IPR046532">
    <property type="entry name" value="DUF6597"/>
</dbReference>
<dbReference type="SMART" id="SM00342">
    <property type="entry name" value="HTH_ARAC"/>
    <property type="match status" value="1"/>
</dbReference>
<dbReference type="PROSITE" id="PS01124">
    <property type="entry name" value="HTH_ARAC_FAMILY_2"/>
    <property type="match status" value="1"/>
</dbReference>
<gene>
    <name evidence="5" type="ORF">DI563_08885</name>
</gene>
<comment type="caution">
    <text evidence="5">The sequence shown here is derived from an EMBL/GenBank/DDBJ whole genome shotgun (WGS) entry which is preliminary data.</text>
</comment>
<proteinExistence type="predicted"/>
<dbReference type="SUPFAM" id="SSF46689">
    <property type="entry name" value="Homeodomain-like"/>
    <property type="match status" value="1"/>
</dbReference>
<evidence type="ECO:0000256" key="1">
    <source>
        <dbReference type="ARBA" id="ARBA00023015"/>
    </source>
</evidence>
<dbReference type="EMBL" id="QFPP01000077">
    <property type="protein sequence ID" value="PZQ75717.1"/>
    <property type="molecule type" value="Genomic_DNA"/>
</dbReference>
<dbReference type="Gene3D" id="1.10.10.60">
    <property type="entry name" value="Homeodomain-like"/>
    <property type="match status" value="1"/>
</dbReference>
<evidence type="ECO:0000259" key="4">
    <source>
        <dbReference type="PROSITE" id="PS01124"/>
    </source>
</evidence>
<dbReference type="InterPro" id="IPR018060">
    <property type="entry name" value="HTH_AraC"/>
</dbReference>
<dbReference type="InterPro" id="IPR009057">
    <property type="entry name" value="Homeodomain-like_sf"/>
</dbReference>
<feature type="domain" description="HTH araC/xylS-type" evidence="4">
    <location>
        <begin position="158"/>
        <end position="256"/>
    </location>
</feature>
<evidence type="ECO:0000313" key="6">
    <source>
        <dbReference type="Proteomes" id="UP000249135"/>
    </source>
</evidence>
<keyword evidence="2" id="KW-0238">DNA-binding</keyword>
<accession>A0A2W5RYX7</accession>
<protein>
    <submittedName>
        <fullName evidence="5">AraC family transcriptional regulator</fullName>
    </submittedName>
</protein>
<dbReference type="PANTHER" id="PTHR46796">
    <property type="entry name" value="HTH-TYPE TRANSCRIPTIONAL ACTIVATOR RHAS-RELATED"/>
    <property type="match status" value="1"/>
</dbReference>
<dbReference type="GO" id="GO:0003700">
    <property type="term" value="F:DNA-binding transcription factor activity"/>
    <property type="evidence" value="ECO:0007669"/>
    <property type="project" value="InterPro"/>
</dbReference>
<dbReference type="GO" id="GO:0043565">
    <property type="term" value="F:sequence-specific DNA binding"/>
    <property type="evidence" value="ECO:0007669"/>
    <property type="project" value="InterPro"/>
</dbReference>
<evidence type="ECO:0000256" key="2">
    <source>
        <dbReference type="ARBA" id="ARBA00023125"/>
    </source>
</evidence>
<keyword evidence="1" id="KW-0805">Transcription regulation</keyword>